<keyword evidence="5" id="KW-1133">Transmembrane helix</keyword>
<reference evidence="7" key="1">
    <citation type="submission" date="2022-08" db="UniProtKB">
        <authorList>
            <consortium name="EnsemblMetazoa"/>
        </authorList>
    </citation>
    <scope>IDENTIFICATION</scope>
    <source>
        <strain evidence="7">05x7-T-G4-1.051#20</strain>
    </source>
</reference>
<sequence>MPERVEAVEFVKVTGMEDNKACHIEDREKLYYQRRSMPVIISPPDSSTTVERSGIPGDSKITIVQGQDSLYPQGRDSLYPGGKSRCSLWMLWLKFSSFLYLVLILLLILWALHQYKEAQEKDTPLYQHQARISASPSALVDNGMGSKALLHHSLITPTKDPELLEWEMTSDSYTIGSDITYKDRRFYINTPGYYEVQCRLQFDTYSNIVPKKDVHVVFSVIRSTRSQDNRNLMSEKSTLEPKEFRGIQLGPTVFRLEANDSVYVSVLKHQFVYPTRDNYFAIRKIE</sequence>
<dbReference type="OrthoDB" id="6147988at2759"/>
<dbReference type="InterPro" id="IPR006052">
    <property type="entry name" value="TNF_dom"/>
</dbReference>
<dbReference type="SUPFAM" id="SSF49842">
    <property type="entry name" value="TNF-like"/>
    <property type="match status" value="1"/>
</dbReference>
<comment type="subcellular location">
    <subcellularLocation>
        <location evidence="1">Membrane</location>
    </subcellularLocation>
</comment>
<dbReference type="GO" id="GO:0005615">
    <property type="term" value="C:extracellular space"/>
    <property type="evidence" value="ECO:0007669"/>
    <property type="project" value="UniProtKB-KW"/>
</dbReference>
<proteinExistence type="inferred from homology"/>
<name>A0A8W8J0U9_MAGGI</name>
<dbReference type="Gene3D" id="2.60.120.40">
    <property type="match status" value="1"/>
</dbReference>
<dbReference type="OMA" id="NDHNERF"/>
<feature type="domain" description="THD" evidence="6">
    <location>
        <begin position="164"/>
        <end position="282"/>
    </location>
</feature>
<evidence type="ECO:0000313" key="8">
    <source>
        <dbReference type="Proteomes" id="UP000005408"/>
    </source>
</evidence>
<feature type="transmembrane region" description="Helical" evidence="5">
    <location>
        <begin position="91"/>
        <end position="112"/>
    </location>
</feature>
<dbReference type="Pfam" id="PF00229">
    <property type="entry name" value="TNF"/>
    <property type="match status" value="1"/>
</dbReference>
<evidence type="ECO:0000259" key="6">
    <source>
        <dbReference type="Pfam" id="PF00229"/>
    </source>
</evidence>
<evidence type="ECO:0000256" key="3">
    <source>
        <dbReference type="ARBA" id="ARBA00022514"/>
    </source>
</evidence>
<organism evidence="7 8">
    <name type="scientific">Magallana gigas</name>
    <name type="common">Pacific oyster</name>
    <name type="synonym">Crassostrea gigas</name>
    <dbReference type="NCBI Taxonomy" id="29159"/>
    <lineage>
        <taxon>Eukaryota</taxon>
        <taxon>Metazoa</taxon>
        <taxon>Spiralia</taxon>
        <taxon>Lophotrochozoa</taxon>
        <taxon>Mollusca</taxon>
        <taxon>Bivalvia</taxon>
        <taxon>Autobranchia</taxon>
        <taxon>Pteriomorphia</taxon>
        <taxon>Ostreida</taxon>
        <taxon>Ostreoidea</taxon>
        <taxon>Ostreidae</taxon>
        <taxon>Magallana</taxon>
    </lineage>
</organism>
<protein>
    <recommendedName>
        <fullName evidence="6">THD domain-containing protein</fullName>
    </recommendedName>
</protein>
<evidence type="ECO:0000256" key="2">
    <source>
        <dbReference type="ARBA" id="ARBA00008670"/>
    </source>
</evidence>
<keyword evidence="3" id="KW-0202">Cytokine</keyword>
<dbReference type="GO" id="GO:0005125">
    <property type="term" value="F:cytokine activity"/>
    <property type="evidence" value="ECO:0007669"/>
    <property type="project" value="UniProtKB-KW"/>
</dbReference>
<evidence type="ECO:0000313" key="7">
    <source>
        <dbReference type="EnsemblMetazoa" id="G16361.1:cds"/>
    </source>
</evidence>
<accession>A0A8W8J0U9</accession>
<dbReference type="GO" id="GO:0005164">
    <property type="term" value="F:tumor necrosis factor receptor binding"/>
    <property type="evidence" value="ECO:0007669"/>
    <property type="project" value="InterPro"/>
</dbReference>
<comment type="similarity">
    <text evidence="2">Belongs to the tumor necrosis factor family.</text>
</comment>
<dbReference type="GO" id="GO:0016020">
    <property type="term" value="C:membrane"/>
    <property type="evidence" value="ECO:0007669"/>
    <property type="project" value="UniProtKB-SubCell"/>
</dbReference>
<evidence type="ECO:0000256" key="4">
    <source>
        <dbReference type="ARBA" id="ARBA00023136"/>
    </source>
</evidence>
<dbReference type="AlphaFoldDB" id="A0A8W8J0U9"/>
<keyword evidence="8" id="KW-1185">Reference proteome</keyword>
<dbReference type="InterPro" id="IPR008983">
    <property type="entry name" value="Tumour_necrosis_fac-like_dom"/>
</dbReference>
<dbReference type="Proteomes" id="UP000005408">
    <property type="component" value="Unassembled WGS sequence"/>
</dbReference>
<keyword evidence="5" id="KW-0812">Transmembrane</keyword>
<dbReference type="EnsemblMetazoa" id="G16361.2">
    <property type="protein sequence ID" value="G16361.2:cds"/>
    <property type="gene ID" value="G16361"/>
</dbReference>
<keyword evidence="4 5" id="KW-0472">Membrane</keyword>
<dbReference type="PANTHER" id="PTHR11471">
    <property type="entry name" value="TUMOR NECROSIS FACTOR FAMILY MEMBER"/>
    <property type="match status" value="1"/>
</dbReference>
<evidence type="ECO:0000256" key="1">
    <source>
        <dbReference type="ARBA" id="ARBA00004370"/>
    </source>
</evidence>
<dbReference type="PANTHER" id="PTHR11471:SF13">
    <property type="entry name" value="TNF FAMILY PROFILE DOMAIN-CONTAINING PROTEIN"/>
    <property type="match status" value="1"/>
</dbReference>
<evidence type="ECO:0000256" key="5">
    <source>
        <dbReference type="SAM" id="Phobius"/>
    </source>
</evidence>
<dbReference type="EnsemblMetazoa" id="G16361.1">
    <property type="protein sequence ID" value="G16361.1:cds"/>
    <property type="gene ID" value="G16361"/>
</dbReference>
<dbReference type="GO" id="GO:0006955">
    <property type="term" value="P:immune response"/>
    <property type="evidence" value="ECO:0007669"/>
    <property type="project" value="InterPro"/>
</dbReference>